<dbReference type="AlphaFoldDB" id="A0AA38HV68"/>
<protein>
    <submittedName>
        <fullName evidence="2">Uncharacterized protein</fullName>
    </submittedName>
</protein>
<gene>
    <name evidence="2" type="ORF">Zmor_022342</name>
</gene>
<proteinExistence type="predicted"/>
<feature type="transmembrane region" description="Helical" evidence="1">
    <location>
        <begin position="20"/>
        <end position="38"/>
    </location>
</feature>
<reference evidence="2" key="1">
    <citation type="journal article" date="2023" name="G3 (Bethesda)">
        <title>Whole genome assemblies of Zophobas morio and Tenebrio molitor.</title>
        <authorList>
            <person name="Kaur S."/>
            <person name="Stinson S.A."/>
            <person name="diCenzo G.C."/>
        </authorList>
    </citation>
    <scope>NUCLEOTIDE SEQUENCE</scope>
    <source>
        <strain evidence="2">QUZm001</strain>
    </source>
</reference>
<accession>A0AA38HV68</accession>
<dbReference type="Proteomes" id="UP001168821">
    <property type="component" value="Unassembled WGS sequence"/>
</dbReference>
<keyword evidence="1" id="KW-1133">Transmembrane helix</keyword>
<comment type="caution">
    <text evidence="2">The sequence shown here is derived from an EMBL/GenBank/DDBJ whole genome shotgun (WGS) entry which is preliminary data.</text>
</comment>
<evidence type="ECO:0000313" key="3">
    <source>
        <dbReference type="Proteomes" id="UP001168821"/>
    </source>
</evidence>
<keyword evidence="1" id="KW-0812">Transmembrane</keyword>
<evidence type="ECO:0000313" key="2">
    <source>
        <dbReference type="EMBL" id="KAJ3644623.1"/>
    </source>
</evidence>
<sequence length="218" mass="24708">MLSFVELYPRDDGTLVQITFNHFFSLINVSLLIVFGTGPRTPQNIYISQRSLPIERTFYLPPSRRGESLKASVPLVDPSTPKALHLLSIHTRSRSFSVVVRPSCHARRTSRPAAAVSARVRQRSNEISGIKCSDVTDRLNGRQCNSASDHEVLQHRTQGVLHVDRAQETRQEVVSENRALSAISRRGSGRRGGYYYSNFERGRRSVGFSRINQQRLRF</sequence>
<keyword evidence="3" id="KW-1185">Reference proteome</keyword>
<organism evidence="2 3">
    <name type="scientific">Zophobas morio</name>
    <dbReference type="NCBI Taxonomy" id="2755281"/>
    <lineage>
        <taxon>Eukaryota</taxon>
        <taxon>Metazoa</taxon>
        <taxon>Ecdysozoa</taxon>
        <taxon>Arthropoda</taxon>
        <taxon>Hexapoda</taxon>
        <taxon>Insecta</taxon>
        <taxon>Pterygota</taxon>
        <taxon>Neoptera</taxon>
        <taxon>Endopterygota</taxon>
        <taxon>Coleoptera</taxon>
        <taxon>Polyphaga</taxon>
        <taxon>Cucujiformia</taxon>
        <taxon>Tenebrionidae</taxon>
        <taxon>Zophobas</taxon>
    </lineage>
</organism>
<keyword evidence="1" id="KW-0472">Membrane</keyword>
<dbReference type="EMBL" id="JALNTZ010000007">
    <property type="protein sequence ID" value="KAJ3644623.1"/>
    <property type="molecule type" value="Genomic_DNA"/>
</dbReference>
<name>A0AA38HV68_9CUCU</name>
<evidence type="ECO:0000256" key="1">
    <source>
        <dbReference type="SAM" id="Phobius"/>
    </source>
</evidence>